<feature type="transmembrane region" description="Helical" evidence="1">
    <location>
        <begin position="44"/>
        <end position="64"/>
    </location>
</feature>
<dbReference type="EMBL" id="ML732314">
    <property type="protein sequence ID" value="KAB8070102.1"/>
    <property type="molecule type" value="Genomic_DNA"/>
</dbReference>
<reference evidence="2 3" key="1">
    <citation type="submission" date="2019-04" db="EMBL/GenBank/DDBJ databases">
        <title>Friends and foes A comparative genomics study of 23 Aspergillus species from section Flavi.</title>
        <authorList>
            <consortium name="DOE Joint Genome Institute"/>
            <person name="Kjaerbolling I."/>
            <person name="Vesth T."/>
            <person name="Frisvad J.C."/>
            <person name="Nybo J.L."/>
            <person name="Theobald S."/>
            <person name="Kildgaard S."/>
            <person name="Isbrandt T."/>
            <person name="Kuo A."/>
            <person name="Sato A."/>
            <person name="Lyhne E.K."/>
            <person name="Kogle M.E."/>
            <person name="Wiebenga A."/>
            <person name="Kun R.S."/>
            <person name="Lubbers R.J."/>
            <person name="Makela M.R."/>
            <person name="Barry K."/>
            <person name="Chovatia M."/>
            <person name="Clum A."/>
            <person name="Daum C."/>
            <person name="Haridas S."/>
            <person name="He G."/>
            <person name="LaButti K."/>
            <person name="Lipzen A."/>
            <person name="Mondo S."/>
            <person name="Riley R."/>
            <person name="Salamov A."/>
            <person name="Simmons B.A."/>
            <person name="Magnuson J.K."/>
            <person name="Henrissat B."/>
            <person name="Mortensen U.H."/>
            <person name="Larsen T.O."/>
            <person name="Devries R.P."/>
            <person name="Grigoriev I.V."/>
            <person name="Machida M."/>
            <person name="Baker S.E."/>
            <person name="Andersen M.R."/>
        </authorList>
    </citation>
    <scope>NUCLEOTIDE SEQUENCE [LARGE SCALE GENOMIC DNA]</scope>
    <source>
        <strain evidence="2 3">CBS 151.66</strain>
    </source>
</reference>
<evidence type="ECO:0000313" key="3">
    <source>
        <dbReference type="Proteomes" id="UP000326565"/>
    </source>
</evidence>
<sequence length="90" mass="9647">MGPILAPSVTTSEGRSGLQGDIKVCSNLPIDPWYVSASGDDCDSLFMVPLVLLSSPAFALYTTLSPSLLRRRTSVLCRYSCGARRARLPA</sequence>
<name>A0A5N5WSL0_9EURO</name>
<dbReference type="AlphaFoldDB" id="A0A5N5WSL0"/>
<gene>
    <name evidence="2" type="ORF">BDV29DRAFT_181475</name>
</gene>
<organism evidence="2 3">
    <name type="scientific">Aspergillus leporis</name>
    <dbReference type="NCBI Taxonomy" id="41062"/>
    <lineage>
        <taxon>Eukaryota</taxon>
        <taxon>Fungi</taxon>
        <taxon>Dikarya</taxon>
        <taxon>Ascomycota</taxon>
        <taxon>Pezizomycotina</taxon>
        <taxon>Eurotiomycetes</taxon>
        <taxon>Eurotiomycetidae</taxon>
        <taxon>Eurotiales</taxon>
        <taxon>Aspergillaceae</taxon>
        <taxon>Aspergillus</taxon>
        <taxon>Aspergillus subgen. Circumdati</taxon>
    </lineage>
</organism>
<keyword evidence="1" id="KW-0812">Transmembrane</keyword>
<accession>A0A5N5WSL0</accession>
<proteinExistence type="predicted"/>
<protein>
    <submittedName>
        <fullName evidence="2">Uncharacterized protein</fullName>
    </submittedName>
</protein>
<keyword evidence="1" id="KW-0472">Membrane</keyword>
<keyword evidence="1" id="KW-1133">Transmembrane helix</keyword>
<evidence type="ECO:0000313" key="2">
    <source>
        <dbReference type="EMBL" id="KAB8070102.1"/>
    </source>
</evidence>
<dbReference type="Proteomes" id="UP000326565">
    <property type="component" value="Unassembled WGS sequence"/>
</dbReference>
<keyword evidence="3" id="KW-1185">Reference proteome</keyword>
<evidence type="ECO:0000256" key="1">
    <source>
        <dbReference type="SAM" id="Phobius"/>
    </source>
</evidence>